<dbReference type="EMBL" id="JABSTQ010011185">
    <property type="protein sequence ID" value="KAG0414370.1"/>
    <property type="molecule type" value="Genomic_DNA"/>
</dbReference>
<dbReference type="Proteomes" id="UP000805193">
    <property type="component" value="Unassembled WGS sequence"/>
</dbReference>
<keyword evidence="2" id="KW-1185">Reference proteome</keyword>
<sequence>MYDMENVTLRFVGLTMRPILGVDTVNGQVKFDGIAWYVIQCLQQALRFRYVLQTTDEQLWSSRRPTGEWGGPLGMLERNESDITAHPVIPTADRITVGTPLPPYLYSGPRFFAGTPNPYMTSVFGYLMSFDLEVWLGLLICWPLIGSILTFIASYRSRTSFRSHFTDNLFDVLGIMLFEGSVRPVRDVIGRIVVSVWWLSVLVLMNSFQGTMKASMSVKTPTERLETFQDLADRPHIKPILIRGTTFEHQFKVSKEPALRAILAMVRKHKSIMPASEAFTRKTFEELLSGRAILFMEGTVMNRYIPTLFPEKPKTAEFYASKQRTISAQFSMLMRKGLDPRIAGLLHVRSRWLHESGLLDKKRKDLQPRSWFNGRQAPSSVHDLNINDTVALFYMALLGLVVATVFFFLEIVAYKFFEKGDHSQRRATSS</sequence>
<reference evidence="1 2" key="1">
    <citation type="journal article" date="2020" name="Cell">
        <title>Large-Scale Comparative Analyses of Tick Genomes Elucidate Their Genetic Diversity and Vector Capacities.</title>
        <authorList>
            <consortium name="Tick Genome and Microbiome Consortium (TIGMIC)"/>
            <person name="Jia N."/>
            <person name="Wang J."/>
            <person name="Shi W."/>
            <person name="Du L."/>
            <person name="Sun Y."/>
            <person name="Zhan W."/>
            <person name="Jiang J.F."/>
            <person name="Wang Q."/>
            <person name="Zhang B."/>
            <person name="Ji P."/>
            <person name="Bell-Sakyi L."/>
            <person name="Cui X.M."/>
            <person name="Yuan T.T."/>
            <person name="Jiang B.G."/>
            <person name="Yang W.F."/>
            <person name="Lam T.T."/>
            <person name="Chang Q.C."/>
            <person name="Ding S.J."/>
            <person name="Wang X.J."/>
            <person name="Zhu J.G."/>
            <person name="Ruan X.D."/>
            <person name="Zhao L."/>
            <person name="Wei J.T."/>
            <person name="Ye R.Z."/>
            <person name="Que T.C."/>
            <person name="Du C.H."/>
            <person name="Zhou Y.H."/>
            <person name="Cheng J.X."/>
            <person name="Dai P.F."/>
            <person name="Guo W.B."/>
            <person name="Han X.H."/>
            <person name="Huang E.J."/>
            <person name="Li L.F."/>
            <person name="Wei W."/>
            <person name="Gao Y.C."/>
            <person name="Liu J.Z."/>
            <person name="Shao H.Z."/>
            <person name="Wang X."/>
            <person name="Wang C.C."/>
            <person name="Yang T.C."/>
            <person name="Huo Q.B."/>
            <person name="Li W."/>
            <person name="Chen H.Y."/>
            <person name="Chen S.E."/>
            <person name="Zhou L.G."/>
            <person name="Ni X.B."/>
            <person name="Tian J.H."/>
            <person name="Sheng Y."/>
            <person name="Liu T."/>
            <person name="Pan Y.S."/>
            <person name="Xia L.Y."/>
            <person name="Li J."/>
            <person name="Zhao F."/>
            <person name="Cao W.C."/>
        </authorList>
    </citation>
    <scope>NUCLEOTIDE SEQUENCE [LARGE SCALE GENOMIC DNA]</scope>
    <source>
        <strain evidence="1">Iper-2018</strain>
    </source>
</reference>
<name>A0AC60P4L7_IXOPE</name>
<evidence type="ECO:0000313" key="2">
    <source>
        <dbReference type="Proteomes" id="UP000805193"/>
    </source>
</evidence>
<organism evidence="1 2">
    <name type="scientific">Ixodes persulcatus</name>
    <name type="common">Taiga tick</name>
    <dbReference type="NCBI Taxonomy" id="34615"/>
    <lineage>
        <taxon>Eukaryota</taxon>
        <taxon>Metazoa</taxon>
        <taxon>Ecdysozoa</taxon>
        <taxon>Arthropoda</taxon>
        <taxon>Chelicerata</taxon>
        <taxon>Arachnida</taxon>
        <taxon>Acari</taxon>
        <taxon>Parasitiformes</taxon>
        <taxon>Ixodida</taxon>
        <taxon>Ixodoidea</taxon>
        <taxon>Ixodidae</taxon>
        <taxon>Ixodinae</taxon>
        <taxon>Ixodes</taxon>
    </lineage>
</organism>
<gene>
    <name evidence="1" type="ORF">HPB47_008499</name>
</gene>
<proteinExistence type="predicted"/>
<accession>A0AC60P4L7</accession>
<evidence type="ECO:0000313" key="1">
    <source>
        <dbReference type="EMBL" id="KAG0414370.1"/>
    </source>
</evidence>
<comment type="caution">
    <text evidence="1">The sequence shown here is derived from an EMBL/GenBank/DDBJ whole genome shotgun (WGS) entry which is preliminary data.</text>
</comment>
<protein>
    <submittedName>
        <fullName evidence="1">Uncharacterized protein</fullName>
    </submittedName>
</protein>